<dbReference type="Pfam" id="PF17810">
    <property type="entry name" value="Arg_decarb_HB"/>
    <property type="match status" value="1"/>
</dbReference>
<dbReference type="EC" id="4.1.1.19" evidence="5 13"/>
<dbReference type="Gene3D" id="2.40.37.10">
    <property type="entry name" value="Lyase, Ornithine Decarboxylase, Chain A, domain 1"/>
    <property type="match status" value="1"/>
</dbReference>
<evidence type="ECO:0000256" key="14">
    <source>
        <dbReference type="PIRSR" id="PIRSR001336-50"/>
    </source>
</evidence>
<dbReference type="InterPro" id="IPR041128">
    <property type="entry name" value="Arg_decarbox_C"/>
</dbReference>
<evidence type="ECO:0000256" key="4">
    <source>
        <dbReference type="ARBA" id="ARBA00008357"/>
    </source>
</evidence>
<keyword evidence="20" id="KW-1185">Reference proteome</keyword>
<sequence length="620" mass="69040">MTDKTIARARRRYAIDRWSEGYFDLDGQGRLLACPDRKRRLALTDIVERARADGLRLPMLLRFPDILRARAGQLREAFETAIDELDYGGRYNLVYPIKVNQQASVVRTLSRVDGLGLEVGSKPELITALAVSRPGSLIICNGYKDAAYIRLALSGLKLGLKPVIVIEKPGEWPLIRREAERLGVTPEVGVRLRLSSLGTGNWQNTGGERAKFGLAASQVLKLAEEMRSSGCLDWLTLLHFHMGSQISNLRDIQRGVREAGRYFVELVRAGIAIKRLDIGGGLGVDYEGGGTRSFCSMNYSVGQYAHAIVGGIAELCREHELAMPDLLSESGRALTAHHAVLVTNVTETETLPRDAHGGGEDDPPVIRGLSEVLAQADEREPEESFLEAEHLLEEGRNLFLYGDLPLSDRARLEPIYNAILEQLSTQLDPEHRRHRELGERIRYQLSAKYFINLSIFQSLPDIWAIDQVFPILPLSRLDEEPTERAVLEDLTCDSDGRIDRYVDRGLLEPTLPVHRIKPDETYLLGIFMAGAYQETLGDIHNLFGDTDSIDVHLCDGGFRLDNARAGDSADMLLELVGYNPRELMTACRARVANAGLGREEAEDLERLLAEGLSAYTYLET</sequence>
<dbReference type="Gene3D" id="1.10.287.3440">
    <property type="match status" value="1"/>
</dbReference>
<protein>
    <recommendedName>
        <fullName evidence="5 13">Arginine decarboxylase</fullName>
        <ecNumber evidence="5 13">4.1.1.19</ecNumber>
    </recommendedName>
</protein>
<evidence type="ECO:0000256" key="6">
    <source>
        <dbReference type="ARBA" id="ARBA00022723"/>
    </source>
</evidence>
<feature type="modified residue" description="N6-(pyridoxal phosphate)lysine" evidence="14">
    <location>
        <position position="98"/>
    </location>
</feature>
<dbReference type="InterPro" id="IPR029066">
    <property type="entry name" value="PLP-binding_barrel"/>
</dbReference>
<dbReference type="InterPro" id="IPR022644">
    <property type="entry name" value="De-COase2_N"/>
</dbReference>
<evidence type="ECO:0000256" key="8">
    <source>
        <dbReference type="ARBA" id="ARBA00022842"/>
    </source>
</evidence>
<dbReference type="Pfam" id="PF17944">
    <property type="entry name" value="Arg_decarbox_C"/>
    <property type="match status" value="1"/>
</dbReference>
<evidence type="ECO:0000256" key="12">
    <source>
        <dbReference type="ARBA" id="ARBA00023239"/>
    </source>
</evidence>
<dbReference type="PRINTS" id="PR01180">
    <property type="entry name" value="ARGDCRBXLASE"/>
</dbReference>
<keyword evidence="10" id="KW-0745">Spermidine biosynthesis</keyword>
<dbReference type="PROSITE" id="PS00879">
    <property type="entry name" value="ODR_DC_2_2"/>
    <property type="match status" value="1"/>
</dbReference>
<dbReference type="PANTHER" id="PTHR43295">
    <property type="entry name" value="ARGININE DECARBOXYLASE"/>
    <property type="match status" value="1"/>
</dbReference>
<keyword evidence="9 14" id="KW-0663">Pyridoxal phosphate</keyword>
<keyword evidence="7" id="KW-0210">Decarboxylase</keyword>
<comment type="function">
    <text evidence="3">Catalyzes the biosynthesis of agmatine from arginine.</text>
</comment>
<evidence type="ECO:0000256" key="9">
    <source>
        <dbReference type="ARBA" id="ARBA00022898"/>
    </source>
</evidence>
<evidence type="ECO:0000256" key="11">
    <source>
        <dbReference type="ARBA" id="ARBA00023115"/>
    </source>
</evidence>
<evidence type="ECO:0000256" key="1">
    <source>
        <dbReference type="ARBA" id="ARBA00001933"/>
    </source>
</evidence>
<comment type="cofactor">
    <cofactor evidence="2">
        <name>Mg(2+)</name>
        <dbReference type="ChEBI" id="CHEBI:18420"/>
    </cofactor>
</comment>
<dbReference type="InterPro" id="IPR040634">
    <property type="entry name" value="Arg_decarb_HB"/>
</dbReference>
<evidence type="ECO:0000313" key="20">
    <source>
        <dbReference type="Proteomes" id="UP000260351"/>
    </source>
</evidence>
<feature type="domain" description="Arginine decarboxylase C-terminal helical" evidence="18">
    <location>
        <begin position="572"/>
        <end position="618"/>
    </location>
</feature>
<evidence type="ECO:0000256" key="3">
    <source>
        <dbReference type="ARBA" id="ARBA00002257"/>
    </source>
</evidence>
<dbReference type="SUPFAM" id="SSF51419">
    <property type="entry name" value="PLP-binding barrel"/>
    <property type="match status" value="1"/>
</dbReference>
<evidence type="ECO:0000259" key="17">
    <source>
        <dbReference type="Pfam" id="PF17810"/>
    </source>
</evidence>
<comment type="cofactor">
    <cofactor evidence="1 14">
        <name>pyridoxal 5'-phosphate</name>
        <dbReference type="ChEBI" id="CHEBI:597326"/>
    </cofactor>
</comment>
<evidence type="ECO:0000256" key="13">
    <source>
        <dbReference type="NCBIfam" id="TIGR01273"/>
    </source>
</evidence>
<dbReference type="PRINTS" id="PR01179">
    <property type="entry name" value="ODADCRBXLASE"/>
</dbReference>
<dbReference type="InterPro" id="IPR009006">
    <property type="entry name" value="Ala_racemase/Decarboxylase_C"/>
</dbReference>
<dbReference type="AlphaFoldDB" id="A0A3E1KD60"/>
<dbReference type="Gene3D" id="3.20.20.10">
    <property type="entry name" value="Alanine racemase"/>
    <property type="match status" value="1"/>
</dbReference>
<evidence type="ECO:0000259" key="16">
    <source>
        <dbReference type="Pfam" id="PF02784"/>
    </source>
</evidence>
<dbReference type="InterPro" id="IPR000183">
    <property type="entry name" value="Orn/DAP/Arg_de-COase"/>
</dbReference>
<keyword evidence="11" id="KW-0620">Polyamine biosynthesis</keyword>
<feature type="domain" description="Arginine decarboxylase helical bundle" evidence="17">
    <location>
        <begin position="360"/>
        <end position="438"/>
    </location>
</feature>
<evidence type="ECO:0000313" key="19">
    <source>
        <dbReference type="EMBL" id="RFF33002.1"/>
    </source>
</evidence>
<evidence type="ECO:0000256" key="15">
    <source>
        <dbReference type="PIRSR" id="PIRSR600183-50"/>
    </source>
</evidence>
<dbReference type="PANTHER" id="PTHR43295:SF9">
    <property type="entry name" value="BIOSYNTHETIC ARGININE DECARBOXYLASE"/>
    <property type="match status" value="1"/>
</dbReference>
<evidence type="ECO:0000256" key="10">
    <source>
        <dbReference type="ARBA" id="ARBA00023066"/>
    </source>
</evidence>
<dbReference type="Gene3D" id="1.20.58.930">
    <property type="match status" value="1"/>
</dbReference>
<organism evidence="19 20">
    <name type="scientific">Wenzhouxiangella sediminis</name>
    <dbReference type="NCBI Taxonomy" id="1792836"/>
    <lineage>
        <taxon>Bacteria</taxon>
        <taxon>Pseudomonadati</taxon>
        <taxon>Pseudomonadota</taxon>
        <taxon>Gammaproteobacteria</taxon>
        <taxon>Chromatiales</taxon>
        <taxon>Wenzhouxiangellaceae</taxon>
        <taxon>Wenzhouxiangella</taxon>
    </lineage>
</organism>
<keyword evidence="8" id="KW-0460">Magnesium</keyword>
<dbReference type="CDD" id="cd06830">
    <property type="entry name" value="PLPDE_III_ADC"/>
    <property type="match status" value="1"/>
</dbReference>
<keyword evidence="6" id="KW-0479">Metal-binding</keyword>
<dbReference type="InterPro" id="IPR002985">
    <property type="entry name" value="Arg_decrbxlase"/>
</dbReference>
<dbReference type="GO" id="GO:0008792">
    <property type="term" value="F:arginine decarboxylase activity"/>
    <property type="evidence" value="ECO:0007669"/>
    <property type="project" value="UniProtKB-UniRule"/>
</dbReference>
<evidence type="ECO:0000256" key="5">
    <source>
        <dbReference type="ARBA" id="ARBA00012426"/>
    </source>
</evidence>
<dbReference type="PIRSF" id="PIRSF001336">
    <property type="entry name" value="Arg_decrbxlase"/>
    <property type="match status" value="1"/>
</dbReference>
<dbReference type="Pfam" id="PF02784">
    <property type="entry name" value="Orn_Arg_deC_N"/>
    <property type="match status" value="1"/>
</dbReference>
<comment type="caution">
    <text evidence="19">The sequence shown here is derived from an EMBL/GenBank/DDBJ whole genome shotgun (WGS) entry which is preliminary data.</text>
</comment>
<dbReference type="OrthoDB" id="9802658at2"/>
<dbReference type="EMBL" id="QUZK01000002">
    <property type="protein sequence ID" value="RFF33002.1"/>
    <property type="molecule type" value="Genomic_DNA"/>
</dbReference>
<proteinExistence type="inferred from homology"/>
<feature type="active site" description="Proton donor" evidence="15">
    <location>
        <position position="492"/>
    </location>
</feature>
<dbReference type="NCBIfam" id="NF003763">
    <property type="entry name" value="PRK05354.1"/>
    <property type="match status" value="1"/>
</dbReference>
<feature type="domain" description="Orn/DAP/Arg decarboxylase 2 N-terminal" evidence="16">
    <location>
        <begin position="73"/>
        <end position="336"/>
    </location>
</feature>
<dbReference type="GO" id="GO:0033388">
    <property type="term" value="P:putrescine biosynthetic process from arginine"/>
    <property type="evidence" value="ECO:0007669"/>
    <property type="project" value="TreeGrafter"/>
</dbReference>
<evidence type="ECO:0000259" key="18">
    <source>
        <dbReference type="Pfam" id="PF17944"/>
    </source>
</evidence>
<comment type="similarity">
    <text evidence="4">Belongs to the Orn/Lys/Arg decarboxylase class-II family. SpeA subfamily.</text>
</comment>
<evidence type="ECO:0000256" key="7">
    <source>
        <dbReference type="ARBA" id="ARBA00022793"/>
    </source>
</evidence>
<dbReference type="GO" id="GO:0008295">
    <property type="term" value="P:spermidine biosynthetic process"/>
    <property type="evidence" value="ECO:0007669"/>
    <property type="project" value="UniProtKB-UniRule"/>
</dbReference>
<dbReference type="NCBIfam" id="TIGR01273">
    <property type="entry name" value="speA"/>
    <property type="match status" value="1"/>
</dbReference>
<dbReference type="InterPro" id="IPR022657">
    <property type="entry name" value="De-COase2_CS"/>
</dbReference>
<dbReference type="GO" id="GO:0006527">
    <property type="term" value="P:L-arginine catabolic process"/>
    <property type="evidence" value="ECO:0007669"/>
    <property type="project" value="InterPro"/>
</dbReference>
<accession>A0A3E1KD60</accession>
<dbReference type="Proteomes" id="UP000260351">
    <property type="component" value="Unassembled WGS sequence"/>
</dbReference>
<name>A0A3E1KD60_9GAMM</name>
<gene>
    <name evidence="19" type="ORF">DZC52_00115</name>
</gene>
<reference evidence="19 20" key="1">
    <citation type="submission" date="2018-08" db="EMBL/GenBank/DDBJ databases">
        <title>Wenzhouxiangella salilacus sp. nov., a novel bacterium isolated from a saline lake in Xinjiang Province, China.</title>
        <authorList>
            <person name="Han S."/>
        </authorList>
    </citation>
    <scope>NUCLEOTIDE SEQUENCE [LARGE SCALE GENOMIC DNA]</scope>
    <source>
        <strain evidence="19 20">XDB06</strain>
    </source>
</reference>
<evidence type="ECO:0000256" key="2">
    <source>
        <dbReference type="ARBA" id="ARBA00001946"/>
    </source>
</evidence>
<dbReference type="GO" id="GO:0046872">
    <property type="term" value="F:metal ion binding"/>
    <property type="evidence" value="ECO:0007669"/>
    <property type="project" value="UniProtKB-KW"/>
</dbReference>
<dbReference type="RefSeq" id="WP_116649088.1">
    <property type="nucleotide sequence ID" value="NZ_QUZK01000002.1"/>
</dbReference>
<keyword evidence="12 19" id="KW-0456">Lyase</keyword>
<dbReference type="SUPFAM" id="SSF50621">
    <property type="entry name" value="Alanine racemase C-terminal domain-like"/>
    <property type="match status" value="1"/>
</dbReference>